<protein>
    <submittedName>
        <fullName evidence="2">Uncharacterized protein</fullName>
    </submittedName>
</protein>
<reference evidence="2" key="1">
    <citation type="submission" date="2022-11" db="UniProtKB">
        <authorList>
            <consortium name="WormBaseParasite"/>
        </authorList>
    </citation>
    <scope>IDENTIFICATION</scope>
</reference>
<sequence>MAQPYLDREYIYFSKIQGPSSRHLINISQQREGRCTFLSIE</sequence>
<evidence type="ECO:0000313" key="1">
    <source>
        <dbReference type="Proteomes" id="UP000887565"/>
    </source>
</evidence>
<dbReference type="AlphaFoldDB" id="A0A915HZ10"/>
<dbReference type="WBParaSite" id="nRc.2.0.1.t06807-RA">
    <property type="protein sequence ID" value="nRc.2.0.1.t06807-RA"/>
    <property type="gene ID" value="nRc.2.0.1.g06807"/>
</dbReference>
<name>A0A915HZ10_ROMCU</name>
<organism evidence="1 2">
    <name type="scientific">Romanomermis culicivorax</name>
    <name type="common">Nematode worm</name>
    <dbReference type="NCBI Taxonomy" id="13658"/>
    <lineage>
        <taxon>Eukaryota</taxon>
        <taxon>Metazoa</taxon>
        <taxon>Ecdysozoa</taxon>
        <taxon>Nematoda</taxon>
        <taxon>Enoplea</taxon>
        <taxon>Dorylaimia</taxon>
        <taxon>Mermithida</taxon>
        <taxon>Mermithoidea</taxon>
        <taxon>Mermithidae</taxon>
        <taxon>Romanomermis</taxon>
    </lineage>
</organism>
<proteinExistence type="predicted"/>
<dbReference type="Proteomes" id="UP000887565">
    <property type="component" value="Unplaced"/>
</dbReference>
<accession>A0A915HZ10</accession>
<keyword evidence="1" id="KW-1185">Reference proteome</keyword>
<evidence type="ECO:0000313" key="2">
    <source>
        <dbReference type="WBParaSite" id="nRc.2.0.1.t06807-RA"/>
    </source>
</evidence>